<accession>A0A9D4APW7</accession>
<dbReference type="AlphaFoldDB" id="A0A9D4APW7"/>
<evidence type="ECO:0000313" key="1">
    <source>
        <dbReference type="EMBL" id="KAH1166483.1"/>
    </source>
</evidence>
<sequence length="108" mass="11836">EIFTPWFSSTKLINQKEVTGVQTGDSSLPGSPALELALPEQCLQEQGCLLKGLRAIKKKSRNLQRIFVNLELRLKAPTGDWCTNGMGVIKITQFQKDQGSVCTVALSS</sequence>
<protein>
    <submittedName>
        <fullName evidence="1">Uncharacterized protein</fullName>
    </submittedName>
</protein>
<evidence type="ECO:0000313" key="2">
    <source>
        <dbReference type="Proteomes" id="UP000827986"/>
    </source>
</evidence>
<organism evidence="1 2">
    <name type="scientific">Mauremys mutica</name>
    <name type="common">yellowpond turtle</name>
    <dbReference type="NCBI Taxonomy" id="74926"/>
    <lineage>
        <taxon>Eukaryota</taxon>
        <taxon>Metazoa</taxon>
        <taxon>Chordata</taxon>
        <taxon>Craniata</taxon>
        <taxon>Vertebrata</taxon>
        <taxon>Euteleostomi</taxon>
        <taxon>Archelosauria</taxon>
        <taxon>Testudinata</taxon>
        <taxon>Testudines</taxon>
        <taxon>Cryptodira</taxon>
        <taxon>Durocryptodira</taxon>
        <taxon>Testudinoidea</taxon>
        <taxon>Geoemydidae</taxon>
        <taxon>Geoemydinae</taxon>
        <taxon>Mauremys</taxon>
    </lineage>
</organism>
<name>A0A9D4APW7_9SAUR</name>
<dbReference type="Proteomes" id="UP000827986">
    <property type="component" value="Unassembled WGS sequence"/>
</dbReference>
<feature type="non-terminal residue" evidence="1">
    <location>
        <position position="1"/>
    </location>
</feature>
<gene>
    <name evidence="1" type="ORF">KIL84_015655</name>
</gene>
<proteinExistence type="predicted"/>
<keyword evidence="2" id="KW-1185">Reference proteome</keyword>
<dbReference type="EMBL" id="JAHDVG010000487">
    <property type="protein sequence ID" value="KAH1166483.1"/>
    <property type="molecule type" value="Genomic_DNA"/>
</dbReference>
<comment type="caution">
    <text evidence="1">The sequence shown here is derived from an EMBL/GenBank/DDBJ whole genome shotgun (WGS) entry which is preliminary data.</text>
</comment>
<reference evidence="1" key="1">
    <citation type="submission" date="2021-09" db="EMBL/GenBank/DDBJ databases">
        <title>The genome of Mauremys mutica provides insights into the evolution of semi-aquatic lifestyle.</title>
        <authorList>
            <person name="Gong S."/>
            <person name="Gao Y."/>
        </authorList>
    </citation>
    <scope>NUCLEOTIDE SEQUENCE</scope>
    <source>
        <strain evidence="1">MM-2020</strain>
        <tissue evidence="1">Muscle</tissue>
    </source>
</reference>